<dbReference type="AlphaFoldDB" id="A0A0N5D6I7"/>
<dbReference type="Pfam" id="PF01683">
    <property type="entry name" value="EB"/>
    <property type="match status" value="3"/>
</dbReference>
<evidence type="ECO:0000259" key="1">
    <source>
        <dbReference type="Pfam" id="PF01683"/>
    </source>
</evidence>
<dbReference type="OrthoDB" id="5861823at2759"/>
<accession>A0A0N5D6I7</accession>
<dbReference type="OMA" id="CCGTNAN"/>
<feature type="domain" description="EB" evidence="1">
    <location>
        <begin position="108"/>
        <end position="152"/>
    </location>
</feature>
<dbReference type="PANTHER" id="PTHR37157:SF2">
    <property type="entry name" value="EB DOMAIN-CONTAINING PROTEIN-RELATED"/>
    <property type="match status" value="1"/>
</dbReference>
<name>A0A0N5D6I7_THECL</name>
<protein>
    <submittedName>
        <fullName evidence="4">CC domain-containing protein</fullName>
    </submittedName>
</protein>
<organism evidence="4">
    <name type="scientific">Thelazia callipaeda</name>
    <name type="common">Oriental eyeworm</name>
    <name type="synonym">Parasitic nematode</name>
    <dbReference type="NCBI Taxonomy" id="103827"/>
    <lineage>
        <taxon>Eukaryota</taxon>
        <taxon>Metazoa</taxon>
        <taxon>Ecdysozoa</taxon>
        <taxon>Nematoda</taxon>
        <taxon>Chromadorea</taxon>
        <taxon>Rhabditida</taxon>
        <taxon>Spirurina</taxon>
        <taxon>Spiruromorpha</taxon>
        <taxon>Thelazioidea</taxon>
        <taxon>Thelaziidae</taxon>
        <taxon>Thelazia</taxon>
    </lineage>
</organism>
<sequence>MLAFSRNDMKIWNLKFLAFEKRKITINVDSNVFARTVSNNFGNMQQNNFNMQILLTLSLVLLTGLPLALSQCPRGSTVLNGYRCSSNIQCQNISPNYFCNSGVCCSIRSDTVSTVSYGGYCTKSEQCNSVGAVCISHICQCAPDSHYNGNSCVSTLIFCPSNQILISGKCYRKVSYGFLCSYTQQCGYIGAFCTDGICRCQKNYTFDGSKCISRFQRCTENQVSIDGYCYAVSGLGQSCAYSQQCIDQWYRSLQCINGYCVIILNDESMLMNPLQYSATCKDEHAKVEYVNGTIKNCLYTPCTVGYFCEYNKYHNDGQYICCGTNANDIYGKVKVYPGTNNPLLCTSLSSCTFVDTPNCVMSYRYGHKVCCSTMNC</sequence>
<dbReference type="Proteomes" id="UP000276776">
    <property type="component" value="Unassembled WGS sequence"/>
</dbReference>
<dbReference type="PANTHER" id="PTHR37157">
    <property type="entry name" value="PRION-LIKE-(Q/N-RICH) DOMAIN-BEARING PROTEIN 25"/>
    <property type="match status" value="1"/>
</dbReference>
<feature type="domain" description="EB" evidence="1">
    <location>
        <begin position="159"/>
        <end position="211"/>
    </location>
</feature>
<dbReference type="InterPro" id="IPR006150">
    <property type="entry name" value="Cys_repeat_1"/>
</dbReference>
<dbReference type="EMBL" id="UYYF01004661">
    <property type="protein sequence ID" value="VDN06214.1"/>
    <property type="molecule type" value="Genomic_DNA"/>
</dbReference>
<dbReference type="InterPro" id="IPR006149">
    <property type="entry name" value="EB_dom"/>
</dbReference>
<dbReference type="WBParaSite" id="TCLT_0000864901-mRNA-1">
    <property type="protein sequence ID" value="TCLT_0000864901-mRNA-1"/>
    <property type="gene ID" value="TCLT_0000864901"/>
</dbReference>
<gene>
    <name evidence="2" type="ORF">TCLT_LOCUS8638</name>
</gene>
<reference evidence="4" key="1">
    <citation type="submission" date="2017-02" db="UniProtKB">
        <authorList>
            <consortium name="WormBaseParasite"/>
        </authorList>
    </citation>
    <scope>IDENTIFICATION</scope>
</reference>
<dbReference type="STRING" id="103827.A0A0N5D6I7"/>
<dbReference type="SMART" id="SM00289">
    <property type="entry name" value="WR1"/>
    <property type="match status" value="4"/>
</dbReference>
<feature type="domain" description="EB" evidence="1">
    <location>
        <begin position="218"/>
        <end position="260"/>
    </location>
</feature>
<evidence type="ECO:0000313" key="2">
    <source>
        <dbReference type="EMBL" id="VDN06214.1"/>
    </source>
</evidence>
<keyword evidence="3" id="KW-1185">Reference proteome</keyword>
<evidence type="ECO:0000313" key="3">
    <source>
        <dbReference type="Proteomes" id="UP000276776"/>
    </source>
</evidence>
<reference evidence="2 3" key="2">
    <citation type="submission" date="2018-11" db="EMBL/GenBank/DDBJ databases">
        <authorList>
            <consortium name="Pathogen Informatics"/>
        </authorList>
    </citation>
    <scope>NUCLEOTIDE SEQUENCE [LARGE SCALE GENOMIC DNA]</scope>
</reference>
<evidence type="ECO:0000313" key="4">
    <source>
        <dbReference type="WBParaSite" id="TCLT_0000864901-mRNA-1"/>
    </source>
</evidence>
<proteinExistence type="predicted"/>